<keyword evidence="2" id="KW-0808">Transferase</keyword>
<sequence length="310" mass="34453">MDPTPQPAASTPGPQPAAVQAYLRRAARMSSAPWLHGEIARRMAERLSIVKATPAVVIDWWSAQGGGASALRAQYPRARIEAVEPNEGLTQRSARTARRPWWPPKRWMQPTMPVWTEHAAPRDARAQLLWSNMMLHWSADPVRLFERWREALAVDGFVMFSCFGPDTLRELRGLYRRLGWPDAGHAFIDMHDLGDAMVRAGFADPVMDMEPLTLTWADASTALAELRTLGGNAAAQRHAGLRTPRWRTRLLAELESALTGPDGRLQLSFEIVYGHAFRPLPRVRIAAETRISAETLRSLARAGGKSASDA</sequence>
<dbReference type="STRING" id="420662.Mpe_A3183"/>
<dbReference type="PANTHER" id="PTHR13090">
    <property type="entry name" value="ARGININE-HYDROXYLASE NDUFAF5, MITOCHONDRIAL"/>
    <property type="match status" value="1"/>
</dbReference>
<dbReference type="GO" id="GO:0032259">
    <property type="term" value="P:methylation"/>
    <property type="evidence" value="ECO:0007669"/>
    <property type="project" value="UniProtKB-KW"/>
</dbReference>
<dbReference type="eggNOG" id="COG4106">
    <property type="taxonomic scope" value="Bacteria"/>
</dbReference>
<dbReference type="GO" id="GO:0008168">
    <property type="term" value="F:methyltransferase activity"/>
    <property type="evidence" value="ECO:0007669"/>
    <property type="project" value="UniProtKB-KW"/>
</dbReference>
<dbReference type="EMBL" id="CP000555">
    <property type="protein sequence ID" value="ABM96136.1"/>
    <property type="molecule type" value="Genomic_DNA"/>
</dbReference>
<dbReference type="RefSeq" id="WP_011830759.1">
    <property type="nucleotide sequence ID" value="NC_008825.1"/>
</dbReference>
<name>A2SKP7_METPP</name>
<keyword evidence="4" id="KW-1185">Reference proteome</keyword>
<accession>A2SKP7</accession>
<evidence type="ECO:0000256" key="1">
    <source>
        <dbReference type="ARBA" id="ARBA00022603"/>
    </source>
</evidence>
<dbReference type="Pfam" id="PF13489">
    <property type="entry name" value="Methyltransf_23"/>
    <property type="match status" value="1"/>
</dbReference>
<dbReference type="PANTHER" id="PTHR13090:SF1">
    <property type="entry name" value="ARGININE-HYDROXYLASE NDUFAF5, MITOCHONDRIAL"/>
    <property type="match status" value="1"/>
</dbReference>
<protein>
    <submittedName>
        <fullName evidence="3">Biotin synthesis protein BioC</fullName>
    </submittedName>
</protein>
<dbReference type="KEGG" id="mpt:Mpe_A3183"/>
<dbReference type="InterPro" id="IPR029063">
    <property type="entry name" value="SAM-dependent_MTases_sf"/>
</dbReference>
<keyword evidence="1" id="KW-0489">Methyltransferase</keyword>
<reference evidence="3 4" key="1">
    <citation type="journal article" date="2007" name="J. Bacteriol.">
        <title>Whole-genome analysis of the methyl tert-butyl ether-degrading beta-proteobacterium Methylibium petroleiphilum PM1.</title>
        <authorList>
            <person name="Kane S.R."/>
            <person name="Chakicherla A.Y."/>
            <person name="Chain P.S.G."/>
            <person name="Schmidt R."/>
            <person name="Shin M.W."/>
            <person name="Legler T.C."/>
            <person name="Scow K.M."/>
            <person name="Larimer F.W."/>
            <person name="Lucas S.M."/>
            <person name="Richardson P.M."/>
            <person name="Hristova K.R."/>
        </authorList>
    </citation>
    <scope>NUCLEOTIDE SEQUENCE [LARGE SCALE GENOMIC DNA]</scope>
    <source>
        <strain evidence="4">ATCC BAA-1232 / LMG 22953 / PM1</strain>
    </source>
</reference>
<dbReference type="InterPro" id="IPR050602">
    <property type="entry name" value="Malonyl-ACP_OMT"/>
</dbReference>
<organism evidence="3 4">
    <name type="scientific">Methylibium petroleiphilum (strain ATCC BAA-1232 / LMG 22953 / PM1)</name>
    <dbReference type="NCBI Taxonomy" id="420662"/>
    <lineage>
        <taxon>Bacteria</taxon>
        <taxon>Pseudomonadati</taxon>
        <taxon>Pseudomonadota</taxon>
        <taxon>Betaproteobacteria</taxon>
        <taxon>Burkholderiales</taxon>
        <taxon>Sphaerotilaceae</taxon>
        <taxon>Methylibium</taxon>
    </lineage>
</organism>
<dbReference type="SUPFAM" id="SSF53335">
    <property type="entry name" value="S-adenosyl-L-methionine-dependent methyltransferases"/>
    <property type="match status" value="1"/>
</dbReference>
<evidence type="ECO:0000313" key="4">
    <source>
        <dbReference type="Proteomes" id="UP000000366"/>
    </source>
</evidence>
<dbReference type="HOGENOM" id="CLU_046586_2_1_4"/>
<proteinExistence type="predicted"/>
<evidence type="ECO:0000256" key="2">
    <source>
        <dbReference type="ARBA" id="ARBA00022679"/>
    </source>
</evidence>
<evidence type="ECO:0000313" key="3">
    <source>
        <dbReference type="EMBL" id="ABM96136.1"/>
    </source>
</evidence>
<dbReference type="Gene3D" id="3.40.50.150">
    <property type="entry name" value="Vaccinia Virus protein VP39"/>
    <property type="match status" value="1"/>
</dbReference>
<gene>
    <name evidence="3" type="ordered locus">Mpe_A3183</name>
</gene>
<dbReference type="AlphaFoldDB" id="A2SKP7"/>
<dbReference type="Proteomes" id="UP000000366">
    <property type="component" value="Chromosome"/>
</dbReference>